<dbReference type="PANTHER" id="PTHR31225">
    <property type="entry name" value="OS04G0344100 PROTEIN-RELATED"/>
    <property type="match status" value="1"/>
</dbReference>
<dbReference type="InterPro" id="IPR034741">
    <property type="entry name" value="Terpene_cyclase-like_1_C"/>
</dbReference>
<dbReference type="InterPro" id="IPR036965">
    <property type="entry name" value="Terpene_synth_N_sf"/>
</dbReference>
<evidence type="ECO:0000313" key="7">
    <source>
        <dbReference type="EMBL" id="KAJ9129335.1"/>
    </source>
</evidence>
<dbReference type="InterPro" id="IPR050148">
    <property type="entry name" value="Terpene_synthase-like"/>
</dbReference>
<evidence type="ECO:0000256" key="2">
    <source>
        <dbReference type="ARBA" id="ARBA00006333"/>
    </source>
</evidence>
<dbReference type="SUPFAM" id="SSF48239">
    <property type="entry name" value="Terpenoid cyclases/Protein prenyltransferases"/>
    <property type="match status" value="1"/>
</dbReference>
<accession>A0ABQ9KAV6</accession>
<evidence type="ECO:0000259" key="5">
    <source>
        <dbReference type="Pfam" id="PF01397"/>
    </source>
</evidence>
<protein>
    <recommendedName>
        <fullName evidence="9">Terpene synthase</fullName>
    </recommendedName>
</protein>
<keyword evidence="3" id="KW-0479">Metal-binding</keyword>
<dbReference type="Gene3D" id="1.50.10.130">
    <property type="entry name" value="Terpene synthase, N-terminal domain"/>
    <property type="match status" value="1"/>
</dbReference>
<dbReference type="InterPro" id="IPR044814">
    <property type="entry name" value="Terpene_cyclase_plant_C1"/>
</dbReference>
<comment type="caution">
    <text evidence="7">The sequence shown here is derived from an EMBL/GenBank/DDBJ whole genome shotgun (WGS) entry which is preliminary data.</text>
</comment>
<dbReference type="SFLD" id="SFLDS00005">
    <property type="entry name" value="Isoprenoid_Synthase_Type_I"/>
    <property type="match status" value="1"/>
</dbReference>
<dbReference type="CDD" id="cd00684">
    <property type="entry name" value="Terpene_cyclase_plant_C1"/>
    <property type="match status" value="1"/>
</dbReference>
<keyword evidence="8" id="KW-1185">Reference proteome</keyword>
<sequence>MSLQVLALPRKMNATSDINRRLADFHPTIWGDHLLLSPTQRYELYILAFMISSSKEEVELLKEEIRGMLVTCTNKRQQIELVDSIQRLGIAYHFEREIEQTLAQIFISTQKDSTSDDIGDLYTIALQFRLLRQQGYNVSCDTFNKFKDEKGNFKEDDLVADARGMLGLYEASYHRVHGEDILDEALAFTTTQLKSIIATQLISPPLAAEISHALKRPIRKGVVRKGAWHYISTYKQKEGEIEALLKLAQLDFNLVQKMHQEELSSITKWWKDLDLPTKLPYARDRLVEGYYWPLAAFFEPHYALGRSMLTKAIAMLSVIDDTYDAYGTLEELELFTKVIESFDISMKDELPEYMKEIYQALLGVYSEYEQEMAKEGRSDCIFHVKEAMKKLVRAYLVEARWFNENCAPTIEEYMSNGFITSVYPLLIPVSFLGMGELASKEAFDWLCTEPKIVKAVSAICRLMGDIVSHKFEQSRGHVASAVECYIKQYGVSEQEACYELNKQVENAWKDINEEILKPNNAAPMPLLTIILNFARIIDDVYKDENGYTHSNNAMKQNLETLLLNPLAI</sequence>
<dbReference type="SFLD" id="SFLDG01019">
    <property type="entry name" value="Terpene_Cyclase_Like_1_C_Termi"/>
    <property type="match status" value="1"/>
</dbReference>
<reference evidence="7 8" key="1">
    <citation type="journal article" date="2023" name="Plant Biotechnol. J.">
        <title>Chromosome-level wild Hevea brasiliensis genome provides new tools for genomic-assisted breeding and valuable loci to elevate rubber yield.</title>
        <authorList>
            <person name="Cheng H."/>
            <person name="Song X."/>
            <person name="Hu Y."/>
            <person name="Wu T."/>
            <person name="Yang Q."/>
            <person name="An Z."/>
            <person name="Feng S."/>
            <person name="Deng Z."/>
            <person name="Wu W."/>
            <person name="Zeng X."/>
            <person name="Tu M."/>
            <person name="Wang X."/>
            <person name="Huang H."/>
        </authorList>
    </citation>
    <scope>NUCLEOTIDE SEQUENCE [LARGE SCALE GENOMIC DNA]</scope>
    <source>
        <strain evidence="7">MT/VB/25A 57/8</strain>
    </source>
</reference>
<evidence type="ECO:0000256" key="3">
    <source>
        <dbReference type="ARBA" id="ARBA00022723"/>
    </source>
</evidence>
<dbReference type="SUPFAM" id="SSF48576">
    <property type="entry name" value="Terpenoid synthases"/>
    <property type="match status" value="1"/>
</dbReference>
<evidence type="ECO:0000259" key="6">
    <source>
        <dbReference type="Pfam" id="PF03936"/>
    </source>
</evidence>
<evidence type="ECO:0000256" key="4">
    <source>
        <dbReference type="ARBA" id="ARBA00022842"/>
    </source>
</evidence>
<evidence type="ECO:0008006" key="9">
    <source>
        <dbReference type="Google" id="ProtNLM"/>
    </source>
</evidence>
<evidence type="ECO:0000313" key="8">
    <source>
        <dbReference type="Proteomes" id="UP001174677"/>
    </source>
</evidence>
<dbReference type="InterPro" id="IPR008930">
    <property type="entry name" value="Terpenoid_cyclase/PrenylTrfase"/>
</dbReference>
<organism evidence="7 8">
    <name type="scientific">Hevea brasiliensis</name>
    <name type="common">Para rubber tree</name>
    <name type="synonym">Siphonia brasiliensis</name>
    <dbReference type="NCBI Taxonomy" id="3981"/>
    <lineage>
        <taxon>Eukaryota</taxon>
        <taxon>Viridiplantae</taxon>
        <taxon>Streptophyta</taxon>
        <taxon>Embryophyta</taxon>
        <taxon>Tracheophyta</taxon>
        <taxon>Spermatophyta</taxon>
        <taxon>Magnoliopsida</taxon>
        <taxon>eudicotyledons</taxon>
        <taxon>Gunneridae</taxon>
        <taxon>Pentapetalae</taxon>
        <taxon>rosids</taxon>
        <taxon>fabids</taxon>
        <taxon>Malpighiales</taxon>
        <taxon>Euphorbiaceae</taxon>
        <taxon>Crotonoideae</taxon>
        <taxon>Micrandreae</taxon>
        <taxon>Hevea</taxon>
    </lineage>
</organism>
<proteinExistence type="inferred from homology"/>
<feature type="domain" description="Terpene synthase metal-binding" evidence="6">
    <location>
        <begin position="271"/>
        <end position="510"/>
    </location>
</feature>
<evidence type="ECO:0000256" key="1">
    <source>
        <dbReference type="ARBA" id="ARBA00001946"/>
    </source>
</evidence>
<comment type="cofactor">
    <cofactor evidence="1">
        <name>Mg(2+)</name>
        <dbReference type="ChEBI" id="CHEBI:18420"/>
    </cofactor>
</comment>
<dbReference type="InterPro" id="IPR005630">
    <property type="entry name" value="Terpene_synthase_metal-bd"/>
</dbReference>
<comment type="similarity">
    <text evidence="2">Belongs to the terpene synthase family.</text>
</comment>
<dbReference type="PANTHER" id="PTHR31225:SF113">
    <property type="entry name" value="TERPENE SYNTHASE 3-RELATED"/>
    <property type="match status" value="1"/>
</dbReference>
<dbReference type="InterPro" id="IPR001906">
    <property type="entry name" value="Terpene_synth_N"/>
</dbReference>
<dbReference type="Proteomes" id="UP001174677">
    <property type="component" value="Unassembled WGS sequence"/>
</dbReference>
<dbReference type="InterPro" id="IPR008949">
    <property type="entry name" value="Isoprenoid_synthase_dom_sf"/>
</dbReference>
<name>A0ABQ9KAV6_HEVBR</name>
<feature type="domain" description="Terpene synthase N-terminal" evidence="5">
    <location>
        <begin position="29"/>
        <end position="214"/>
    </location>
</feature>
<keyword evidence="4" id="KW-0460">Magnesium</keyword>
<dbReference type="EMBL" id="JARPOI010000163">
    <property type="protein sequence ID" value="KAJ9129335.1"/>
    <property type="molecule type" value="Genomic_DNA"/>
</dbReference>
<dbReference type="Gene3D" id="1.10.600.10">
    <property type="entry name" value="Farnesyl Diphosphate Synthase"/>
    <property type="match status" value="1"/>
</dbReference>
<dbReference type="Pfam" id="PF01397">
    <property type="entry name" value="Terpene_synth"/>
    <property type="match status" value="1"/>
</dbReference>
<dbReference type="Pfam" id="PF03936">
    <property type="entry name" value="Terpene_synth_C"/>
    <property type="match status" value="1"/>
</dbReference>
<gene>
    <name evidence="7" type="ORF">P3X46_033869</name>
</gene>